<reference evidence="2" key="1">
    <citation type="submission" date="2020-04" db="EMBL/GenBank/DDBJ databases">
        <authorList>
            <person name="Chiriac C."/>
            <person name="Salcher M."/>
            <person name="Ghai R."/>
            <person name="Kavagutti S V."/>
        </authorList>
    </citation>
    <scope>NUCLEOTIDE SEQUENCE</scope>
</reference>
<evidence type="ECO:0000256" key="1">
    <source>
        <dbReference type="SAM" id="MobiDB-lite"/>
    </source>
</evidence>
<sequence length="1078" mass="118392">MSFVFDEPNLSATPFAPLKGGEDTGFLENFSAAYQSNLKLNRTDSRSINLKEQWDPIIKEVQDKTGKKFFNPSNYLDQMTAQKGYGEQAYTGYSKQIFDFIKERPEVFPDLINLDNDALFERAKKSAIKAGDVNADVAARQTLGGWFGDVAGGATAVLTDLPNIAITAGDLYLTRGASTTILRETFRQAALNGGAEAVTQIEVADWYKQLDLPYDYRTFLANVGMAAAGAGVITAGVMGAKPAFQFTKKQLLDGIEVLGRARATREGRPYEVDPDVKMIKELDDIDATVNQGNVLKDDAGNLEHNARVDQSYDAVSNGDSTKITAAPPESPINRPKDIFFHDNLNNEIFAYKPKDLLVDAELFQFKAGGDVMGVTERLKDISKWDPVKANTAIVYEFADGRTFIADGHQRLGLAKRLQEADPTQDIQIYAFKIREVDGFDPAYARATAAGKNLAEGTGTLIDAAKILRDAPELIKSLPPRSQFVRQANDLSQLGTKAFNAVVNDVVPPHFGSIVGRYITDEAQQLAILQLLRRLEPANAVQAEQIVRQAREAGFVKTEQAGLFGDEDIAESLFLERAKILDRAMKELRKDKQLFETLVKNANDIEQAGNTLAKLSNEEKEAIYGKAIAIIENNANVRGPISDNLTRIAKAWKDNGGTKTETYVRDFTESVRRAIEDGSYERVPNGGDRGDFTTPAQSNRFSEPGADELKGFDEGPGSIGSKNQGDILEGDLLGDMPNAGKPITVDEYVAKSLNEDDLAALDIESQTTLRNLYQDAALRKEQFDNINRDIANLVNAEYKAANLKGSSRAVEKIVYDYAGDATMIKDLLRATIIVDNFQQAGVALRELRGQYRVLDGGFRNLLDPKVKALDGGYRDIKMNVEIDGHIAEVQISIPEFMTVKDKYHAMYAERDGILRRITDENRQPTRAEQSQIDKMNAEMGLAYDEALAAVLNRSNSALSTGAPLRNAESAGKGLGEDLSQAAQKPGKPGTEPKVTGIPSTSRNSTFLDDFIKDTPDLTLAQIGTGGKRNADLMDLEIPIAERIDPVTGERISEVQTVKQILDDFEQDKSMLERLIGCVK</sequence>
<proteinExistence type="predicted"/>
<name>A0A6J5NP43_9CAUD</name>
<feature type="region of interest" description="Disordered" evidence="1">
    <location>
        <begin position="977"/>
        <end position="1004"/>
    </location>
</feature>
<protein>
    <submittedName>
        <fullName evidence="2">Uncharacterized protein</fullName>
    </submittedName>
</protein>
<gene>
    <name evidence="2" type="ORF">UFOVP767_30</name>
</gene>
<feature type="region of interest" description="Disordered" evidence="1">
    <location>
        <begin position="679"/>
        <end position="718"/>
    </location>
</feature>
<evidence type="ECO:0000313" key="2">
    <source>
        <dbReference type="EMBL" id="CAB4160707.1"/>
    </source>
</evidence>
<organism evidence="2">
    <name type="scientific">uncultured Caudovirales phage</name>
    <dbReference type="NCBI Taxonomy" id="2100421"/>
    <lineage>
        <taxon>Viruses</taxon>
        <taxon>Duplodnaviria</taxon>
        <taxon>Heunggongvirae</taxon>
        <taxon>Uroviricota</taxon>
        <taxon>Caudoviricetes</taxon>
        <taxon>Peduoviridae</taxon>
        <taxon>Maltschvirus</taxon>
        <taxon>Maltschvirus maltsch</taxon>
    </lineage>
</organism>
<dbReference type="EMBL" id="LR796714">
    <property type="protein sequence ID" value="CAB4160707.1"/>
    <property type="molecule type" value="Genomic_DNA"/>
</dbReference>
<accession>A0A6J5NP43</accession>